<protein>
    <submittedName>
        <fullName evidence="1">Uncharacterized protein</fullName>
    </submittedName>
</protein>
<dbReference type="EMBL" id="JBHSMF010000006">
    <property type="protein sequence ID" value="MFC5498099.1"/>
    <property type="molecule type" value="Genomic_DNA"/>
</dbReference>
<reference evidence="2" key="1">
    <citation type="journal article" date="2019" name="Int. J. Syst. Evol. Microbiol.">
        <title>The Global Catalogue of Microorganisms (GCM) 10K type strain sequencing project: providing services to taxonomists for standard genome sequencing and annotation.</title>
        <authorList>
            <consortium name="The Broad Institute Genomics Platform"/>
            <consortium name="The Broad Institute Genome Sequencing Center for Infectious Disease"/>
            <person name="Wu L."/>
            <person name="Ma J."/>
        </authorList>
    </citation>
    <scope>NUCLEOTIDE SEQUENCE [LARGE SCALE GENOMIC DNA]</scope>
    <source>
        <strain evidence="2">CCUG 57401</strain>
    </source>
</reference>
<dbReference type="Proteomes" id="UP001596037">
    <property type="component" value="Unassembled WGS sequence"/>
</dbReference>
<evidence type="ECO:0000313" key="1">
    <source>
        <dbReference type="EMBL" id="MFC5498099.1"/>
    </source>
</evidence>
<comment type="caution">
    <text evidence="1">The sequence shown here is derived from an EMBL/GenBank/DDBJ whole genome shotgun (WGS) entry which is preliminary data.</text>
</comment>
<evidence type="ECO:0000313" key="2">
    <source>
        <dbReference type="Proteomes" id="UP001596037"/>
    </source>
</evidence>
<proteinExistence type="predicted"/>
<accession>A0ABW0NGQ4</accession>
<sequence>MFYDKLAGALARSAKDPAYRTKLLKDPNGTLTADGIDVGQSKIKMDWVETTNCLNILVENGGANWAGAIILNIKK</sequence>
<dbReference type="RefSeq" id="WP_376850643.1">
    <property type="nucleotide sequence ID" value="NZ_JBHSMF010000006.1"/>
</dbReference>
<gene>
    <name evidence="1" type="ORF">ACFPOE_11185</name>
</gene>
<keyword evidence="2" id="KW-1185">Reference proteome</keyword>
<organism evidence="1 2">
    <name type="scientific">Caenimonas terrae</name>
    <dbReference type="NCBI Taxonomy" id="696074"/>
    <lineage>
        <taxon>Bacteria</taxon>
        <taxon>Pseudomonadati</taxon>
        <taxon>Pseudomonadota</taxon>
        <taxon>Betaproteobacteria</taxon>
        <taxon>Burkholderiales</taxon>
        <taxon>Comamonadaceae</taxon>
        <taxon>Caenimonas</taxon>
    </lineage>
</organism>
<name>A0ABW0NGQ4_9BURK</name>